<dbReference type="AlphaFoldDB" id="A0A2S6NH45"/>
<name>A0A2S6NH45_RHOGL</name>
<evidence type="ECO:0000313" key="1">
    <source>
        <dbReference type="EMBL" id="PPQ33975.1"/>
    </source>
</evidence>
<evidence type="ECO:0000313" key="2">
    <source>
        <dbReference type="Proteomes" id="UP000239724"/>
    </source>
</evidence>
<keyword evidence="2" id="KW-1185">Reference proteome</keyword>
<protein>
    <submittedName>
        <fullName evidence="1">Uncharacterized protein</fullName>
    </submittedName>
</protein>
<comment type="caution">
    <text evidence="1">The sequence shown here is derived from an EMBL/GenBank/DDBJ whole genome shotgun (WGS) entry which is preliminary data.</text>
</comment>
<organism evidence="1 2">
    <name type="scientific">Rhodopila globiformis</name>
    <name type="common">Rhodopseudomonas globiformis</name>
    <dbReference type="NCBI Taxonomy" id="1071"/>
    <lineage>
        <taxon>Bacteria</taxon>
        <taxon>Pseudomonadati</taxon>
        <taxon>Pseudomonadota</taxon>
        <taxon>Alphaproteobacteria</taxon>
        <taxon>Acetobacterales</taxon>
        <taxon>Acetobacteraceae</taxon>
        <taxon>Rhodopila</taxon>
    </lineage>
</organism>
<proteinExistence type="predicted"/>
<accession>A0A2S6NH45</accession>
<sequence length="222" mass="24550">MDHPENILPKLARAMIEDVTDQGESVSVGSQISTMIARLAAQAGYDVVLIDSRAGLAELAAPAVLGLGATVLLFGTAQKQTVQGYRALFAALRLLALRDRAAGRDADWRLMLKPVYAKASLDPQVSARYRDEWYDLFAEYLYDAEENAGESDLNFDIDDDSAPHWPLVIPFNQSFVDFDSSRAPDQLLQGFYELTFRPFLDQVDAIIAMSATDNAQSMREPL</sequence>
<reference evidence="1 2" key="1">
    <citation type="journal article" date="2018" name="Arch. Microbiol.">
        <title>New insights into the metabolic potential of the phototrophic purple bacterium Rhodopila globiformis DSM 161(T) from its draft genome sequence and evidence for a vanadium-dependent nitrogenase.</title>
        <authorList>
            <person name="Imhoff J.F."/>
            <person name="Rahn T."/>
            <person name="Kunzel S."/>
            <person name="Neulinger S.C."/>
        </authorList>
    </citation>
    <scope>NUCLEOTIDE SEQUENCE [LARGE SCALE GENOMIC DNA]</scope>
    <source>
        <strain evidence="1 2">DSM 161</strain>
    </source>
</reference>
<dbReference type="Proteomes" id="UP000239724">
    <property type="component" value="Unassembled WGS sequence"/>
</dbReference>
<dbReference type="EMBL" id="NHRY01000134">
    <property type="protein sequence ID" value="PPQ33975.1"/>
    <property type="molecule type" value="Genomic_DNA"/>
</dbReference>
<gene>
    <name evidence="1" type="ORF">CCS01_12945</name>
</gene>